<organism evidence="5 6">
    <name type="scientific">Terrabacter carboxydivorans</name>
    <dbReference type="NCBI Taxonomy" id="619730"/>
    <lineage>
        <taxon>Bacteria</taxon>
        <taxon>Bacillati</taxon>
        <taxon>Actinomycetota</taxon>
        <taxon>Actinomycetes</taxon>
        <taxon>Micrococcales</taxon>
        <taxon>Intrasporangiaceae</taxon>
        <taxon>Terrabacter</taxon>
    </lineage>
</organism>
<dbReference type="SMART" id="SM00354">
    <property type="entry name" value="HTH_LACI"/>
    <property type="match status" value="1"/>
</dbReference>
<name>A0ABN3MJJ9_9MICO</name>
<evidence type="ECO:0000313" key="6">
    <source>
        <dbReference type="Proteomes" id="UP001500730"/>
    </source>
</evidence>
<dbReference type="EMBL" id="BAAARE010000038">
    <property type="protein sequence ID" value="GAA2502381.1"/>
    <property type="molecule type" value="Genomic_DNA"/>
</dbReference>
<dbReference type="SUPFAM" id="SSF53822">
    <property type="entry name" value="Periplasmic binding protein-like I"/>
    <property type="match status" value="1"/>
</dbReference>
<dbReference type="PANTHER" id="PTHR30146:SF109">
    <property type="entry name" value="HTH-TYPE TRANSCRIPTIONAL REGULATOR GALS"/>
    <property type="match status" value="1"/>
</dbReference>
<accession>A0ABN3MJJ9</accession>
<dbReference type="Pfam" id="PF13377">
    <property type="entry name" value="Peripla_BP_3"/>
    <property type="match status" value="1"/>
</dbReference>
<evidence type="ECO:0000256" key="1">
    <source>
        <dbReference type="ARBA" id="ARBA00023015"/>
    </source>
</evidence>
<keyword evidence="3" id="KW-0804">Transcription</keyword>
<keyword evidence="6" id="KW-1185">Reference proteome</keyword>
<dbReference type="InterPro" id="IPR028082">
    <property type="entry name" value="Peripla_BP_I"/>
</dbReference>
<dbReference type="CDD" id="cd06267">
    <property type="entry name" value="PBP1_LacI_sugar_binding-like"/>
    <property type="match status" value="1"/>
</dbReference>
<feature type="domain" description="HTH lacI-type" evidence="4">
    <location>
        <begin position="14"/>
        <end position="68"/>
    </location>
</feature>
<evidence type="ECO:0000256" key="2">
    <source>
        <dbReference type="ARBA" id="ARBA00023125"/>
    </source>
</evidence>
<dbReference type="SUPFAM" id="SSF47413">
    <property type="entry name" value="lambda repressor-like DNA-binding domains"/>
    <property type="match status" value="1"/>
</dbReference>
<dbReference type="PROSITE" id="PS00356">
    <property type="entry name" value="HTH_LACI_1"/>
    <property type="match status" value="1"/>
</dbReference>
<dbReference type="Gene3D" id="1.10.260.40">
    <property type="entry name" value="lambda repressor-like DNA-binding domains"/>
    <property type="match status" value="1"/>
</dbReference>
<comment type="caution">
    <text evidence="5">The sequence shown here is derived from an EMBL/GenBank/DDBJ whole genome shotgun (WGS) entry which is preliminary data.</text>
</comment>
<dbReference type="PROSITE" id="PS50932">
    <property type="entry name" value="HTH_LACI_2"/>
    <property type="match status" value="1"/>
</dbReference>
<reference evidence="5 6" key="1">
    <citation type="journal article" date="2019" name="Int. J. Syst. Evol. Microbiol.">
        <title>The Global Catalogue of Microorganisms (GCM) 10K type strain sequencing project: providing services to taxonomists for standard genome sequencing and annotation.</title>
        <authorList>
            <consortium name="The Broad Institute Genomics Platform"/>
            <consortium name="The Broad Institute Genome Sequencing Center for Infectious Disease"/>
            <person name="Wu L."/>
            <person name="Ma J."/>
        </authorList>
    </citation>
    <scope>NUCLEOTIDE SEQUENCE [LARGE SCALE GENOMIC DNA]</scope>
    <source>
        <strain evidence="5 6">JCM 16259</strain>
    </source>
</reference>
<evidence type="ECO:0000256" key="3">
    <source>
        <dbReference type="ARBA" id="ARBA00023163"/>
    </source>
</evidence>
<keyword evidence="1" id="KW-0805">Transcription regulation</keyword>
<dbReference type="GO" id="GO:0003677">
    <property type="term" value="F:DNA binding"/>
    <property type="evidence" value="ECO:0007669"/>
    <property type="project" value="UniProtKB-KW"/>
</dbReference>
<dbReference type="Gene3D" id="3.40.50.2300">
    <property type="match status" value="2"/>
</dbReference>
<keyword evidence="2 5" id="KW-0238">DNA-binding</keyword>
<evidence type="ECO:0000259" key="4">
    <source>
        <dbReference type="PROSITE" id="PS50932"/>
    </source>
</evidence>
<evidence type="ECO:0000313" key="5">
    <source>
        <dbReference type="EMBL" id="GAA2502381.1"/>
    </source>
</evidence>
<dbReference type="Proteomes" id="UP001500730">
    <property type="component" value="Unassembled WGS sequence"/>
</dbReference>
<dbReference type="InterPro" id="IPR010982">
    <property type="entry name" value="Lambda_DNA-bd_dom_sf"/>
</dbReference>
<sequence length="338" mass="36344">MREQRSQEPTARAVTMADVAERAGVSVATVSRVISESRPVAESLRDAVLGAASELGYQVNLVGRALRKGRTSTVGLLVPDLDNPFFSSLAQHLSTAFEGSATDMLVFSTCGDLEVERRGVESFLGRQVDAVVMIPCHEIDSTASVLRAAQASLTVQLDRQVVDADVHFVGCDNAQGMGLITRHIRRDVDVADKPAVYVGAHAVSSTGHERFEHFTREFPESPTYLGEFDFGWGQQAVDQILEDGMTRGTIVAAADIIALGVIARLHHHGLRVPDDFRVIGFDGIGVARFAHPTLTTVRQPVEEIGRTVLDLISSPSSKPAPRAIRIAPNFVAGNSSPA</sequence>
<dbReference type="RefSeq" id="WP_344257403.1">
    <property type="nucleotide sequence ID" value="NZ_BAAARE010000038.1"/>
</dbReference>
<proteinExistence type="predicted"/>
<protein>
    <submittedName>
        <fullName evidence="5">LacI family DNA-binding transcriptional regulator</fullName>
    </submittedName>
</protein>
<dbReference type="PANTHER" id="PTHR30146">
    <property type="entry name" value="LACI-RELATED TRANSCRIPTIONAL REPRESSOR"/>
    <property type="match status" value="1"/>
</dbReference>
<gene>
    <name evidence="5" type="ORF">GCM10009858_45610</name>
</gene>
<dbReference type="InterPro" id="IPR000843">
    <property type="entry name" value="HTH_LacI"/>
</dbReference>
<dbReference type="PRINTS" id="PR00036">
    <property type="entry name" value="HTHLACI"/>
</dbReference>
<dbReference type="InterPro" id="IPR046335">
    <property type="entry name" value="LacI/GalR-like_sensor"/>
</dbReference>
<dbReference type="CDD" id="cd01392">
    <property type="entry name" value="HTH_LacI"/>
    <property type="match status" value="1"/>
</dbReference>
<dbReference type="Pfam" id="PF00356">
    <property type="entry name" value="LacI"/>
    <property type="match status" value="1"/>
</dbReference>